<sequence>MANIVEPAVVNKSVRVPVPIEHAFSVFVEQMETWWPAEHHIGEKPFQNIIVEPRKGGRWYERDAEGNDCNWGHILAWEPPHRVTFSWHLGPDWKFNPDLAKASEVHIRFTEEGPSATLVELEHSAIERHGEGYEKLREMLDTPNAWSLTLTEFAKAATREAKA</sequence>
<keyword evidence="4" id="KW-1185">Reference proteome</keyword>
<name>A0A428MIW3_9BACT</name>
<evidence type="ECO:0000313" key="4">
    <source>
        <dbReference type="Proteomes" id="UP000269669"/>
    </source>
</evidence>
<evidence type="ECO:0000313" key="3">
    <source>
        <dbReference type="EMBL" id="RSL16812.1"/>
    </source>
</evidence>
<feature type="domain" description="Activator of Hsp90 ATPase homologue 1/2-like C-terminal" evidence="2">
    <location>
        <begin position="18"/>
        <end position="155"/>
    </location>
</feature>
<proteinExistence type="inferred from homology"/>
<accession>A0A428MIW3</accession>
<gene>
    <name evidence="3" type="ORF">EDE15_2337</name>
</gene>
<dbReference type="Pfam" id="PF08327">
    <property type="entry name" value="AHSA1"/>
    <property type="match status" value="1"/>
</dbReference>
<comment type="similarity">
    <text evidence="1">Belongs to the AHA1 family.</text>
</comment>
<organism evidence="3 4">
    <name type="scientific">Edaphobacter aggregans</name>
    <dbReference type="NCBI Taxonomy" id="570835"/>
    <lineage>
        <taxon>Bacteria</taxon>
        <taxon>Pseudomonadati</taxon>
        <taxon>Acidobacteriota</taxon>
        <taxon>Terriglobia</taxon>
        <taxon>Terriglobales</taxon>
        <taxon>Acidobacteriaceae</taxon>
        <taxon>Edaphobacter</taxon>
    </lineage>
</organism>
<dbReference type="CDD" id="cd08891">
    <property type="entry name" value="SRPBCC_CalC"/>
    <property type="match status" value="1"/>
</dbReference>
<dbReference type="Proteomes" id="UP000269669">
    <property type="component" value="Unassembled WGS sequence"/>
</dbReference>
<protein>
    <submittedName>
        <fullName evidence="3">Uncharacterized protein YndB with AHSA1/START domain</fullName>
    </submittedName>
</protein>
<dbReference type="Gene3D" id="3.30.530.20">
    <property type="match status" value="1"/>
</dbReference>
<dbReference type="AlphaFoldDB" id="A0A428MIW3"/>
<dbReference type="OrthoDB" id="268331at2"/>
<dbReference type="InterPro" id="IPR023393">
    <property type="entry name" value="START-like_dom_sf"/>
</dbReference>
<dbReference type="RefSeq" id="WP_125485377.1">
    <property type="nucleotide sequence ID" value="NZ_RSDW01000001.1"/>
</dbReference>
<dbReference type="SUPFAM" id="SSF55961">
    <property type="entry name" value="Bet v1-like"/>
    <property type="match status" value="1"/>
</dbReference>
<dbReference type="EMBL" id="RSDW01000001">
    <property type="protein sequence ID" value="RSL16812.1"/>
    <property type="molecule type" value="Genomic_DNA"/>
</dbReference>
<comment type="caution">
    <text evidence="3">The sequence shown here is derived from an EMBL/GenBank/DDBJ whole genome shotgun (WGS) entry which is preliminary data.</text>
</comment>
<reference evidence="3 4" key="1">
    <citation type="submission" date="2018-12" db="EMBL/GenBank/DDBJ databases">
        <title>Sequencing of bacterial isolates from soil warming experiment in Harvard Forest, Massachusetts, USA.</title>
        <authorList>
            <person name="Deangelis K."/>
        </authorList>
    </citation>
    <scope>NUCLEOTIDE SEQUENCE [LARGE SCALE GENOMIC DNA]</scope>
    <source>
        <strain evidence="3 4">EB153</strain>
    </source>
</reference>
<evidence type="ECO:0000259" key="2">
    <source>
        <dbReference type="Pfam" id="PF08327"/>
    </source>
</evidence>
<dbReference type="InterPro" id="IPR013538">
    <property type="entry name" value="ASHA1/2-like_C"/>
</dbReference>
<evidence type="ECO:0000256" key="1">
    <source>
        <dbReference type="ARBA" id="ARBA00006817"/>
    </source>
</evidence>